<dbReference type="PANTHER" id="PTHR43065">
    <property type="entry name" value="SENSOR HISTIDINE KINASE"/>
    <property type="match status" value="1"/>
</dbReference>
<dbReference type="SMART" id="SM00091">
    <property type="entry name" value="PAS"/>
    <property type="match status" value="2"/>
</dbReference>
<name>A0ABD5TDP8_9EURY</name>
<dbReference type="NCBIfam" id="TIGR00229">
    <property type="entry name" value="sensory_box"/>
    <property type="match status" value="2"/>
</dbReference>
<proteinExistence type="predicted"/>
<dbReference type="RefSeq" id="WP_284061599.1">
    <property type="nucleotide sequence ID" value="NZ_CP126158.1"/>
</dbReference>
<evidence type="ECO:0000313" key="8">
    <source>
        <dbReference type="Proteomes" id="UP001596443"/>
    </source>
</evidence>
<dbReference type="InterPro" id="IPR035965">
    <property type="entry name" value="PAS-like_dom_sf"/>
</dbReference>
<dbReference type="SUPFAM" id="SSF55785">
    <property type="entry name" value="PYP-like sensor domain (PAS domain)"/>
    <property type="match status" value="2"/>
</dbReference>
<evidence type="ECO:0000259" key="4">
    <source>
        <dbReference type="PROSITE" id="PS50110"/>
    </source>
</evidence>
<comment type="caution">
    <text evidence="7">The sequence shown here is derived from an EMBL/GenBank/DDBJ whole genome shotgun (WGS) entry which is preliminary data.</text>
</comment>
<dbReference type="SMART" id="SM00387">
    <property type="entry name" value="HATPase_c"/>
    <property type="match status" value="1"/>
</dbReference>
<gene>
    <name evidence="7" type="ORF">ACFQFD_15975</name>
</gene>
<dbReference type="InterPro" id="IPR001610">
    <property type="entry name" value="PAC"/>
</dbReference>
<evidence type="ECO:0000256" key="2">
    <source>
        <dbReference type="SAM" id="MobiDB-lite"/>
    </source>
</evidence>
<dbReference type="SMART" id="SM00086">
    <property type="entry name" value="PAC"/>
    <property type="match status" value="1"/>
</dbReference>
<dbReference type="InterPro" id="IPR000700">
    <property type="entry name" value="PAS-assoc_C"/>
</dbReference>
<evidence type="ECO:0000259" key="5">
    <source>
        <dbReference type="PROSITE" id="PS50112"/>
    </source>
</evidence>
<dbReference type="InterPro" id="IPR001789">
    <property type="entry name" value="Sig_transdc_resp-reg_receiver"/>
</dbReference>
<keyword evidence="1" id="KW-0597">Phosphoprotein</keyword>
<dbReference type="InterPro" id="IPR004358">
    <property type="entry name" value="Sig_transdc_His_kin-like_C"/>
</dbReference>
<dbReference type="InterPro" id="IPR000014">
    <property type="entry name" value="PAS"/>
</dbReference>
<dbReference type="EMBL" id="JBHSWX010000012">
    <property type="protein sequence ID" value="MFC6787443.1"/>
    <property type="molecule type" value="Genomic_DNA"/>
</dbReference>
<evidence type="ECO:0000259" key="3">
    <source>
        <dbReference type="PROSITE" id="PS50109"/>
    </source>
</evidence>
<dbReference type="InterPro" id="IPR036890">
    <property type="entry name" value="HATPase_C_sf"/>
</dbReference>
<dbReference type="SUPFAM" id="SSF55874">
    <property type="entry name" value="ATPase domain of HSP90 chaperone/DNA topoisomerase II/histidine kinase"/>
    <property type="match status" value="1"/>
</dbReference>
<dbReference type="CDD" id="cd00075">
    <property type="entry name" value="HATPase"/>
    <property type="match status" value="1"/>
</dbReference>
<dbReference type="AlphaFoldDB" id="A0ABD5TDP8"/>
<feature type="region of interest" description="Disordered" evidence="2">
    <location>
        <begin position="594"/>
        <end position="618"/>
    </location>
</feature>
<evidence type="ECO:0000313" key="7">
    <source>
        <dbReference type="EMBL" id="MFC6787443.1"/>
    </source>
</evidence>
<feature type="compositionally biased region" description="Low complexity" evidence="2">
    <location>
        <begin position="234"/>
        <end position="261"/>
    </location>
</feature>
<dbReference type="InterPro" id="IPR003594">
    <property type="entry name" value="HATPase_dom"/>
</dbReference>
<dbReference type="InterPro" id="IPR013656">
    <property type="entry name" value="PAS_4"/>
</dbReference>
<feature type="modified residue" description="4-aspartylphosphate" evidence="1">
    <location>
        <position position="66"/>
    </location>
</feature>
<evidence type="ECO:0000259" key="6">
    <source>
        <dbReference type="PROSITE" id="PS50113"/>
    </source>
</evidence>
<dbReference type="InterPro" id="IPR005467">
    <property type="entry name" value="His_kinase_dom"/>
</dbReference>
<feature type="domain" description="PAC" evidence="6">
    <location>
        <begin position="383"/>
        <end position="437"/>
    </location>
</feature>
<organism evidence="7 8">
    <name type="scientific">Halobaculum halobium</name>
    <dbReference type="NCBI Taxonomy" id="3032281"/>
    <lineage>
        <taxon>Archaea</taxon>
        <taxon>Methanobacteriati</taxon>
        <taxon>Methanobacteriota</taxon>
        <taxon>Stenosarchaea group</taxon>
        <taxon>Halobacteria</taxon>
        <taxon>Halobacteriales</taxon>
        <taxon>Haloferacaceae</taxon>
        <taxon>Halobaculum</taxon>
    </lineage>
</organism>
<feature type="domain" description="Response regulatory" evidence="4">
    <location>
        <begin position="19"/>
        <end position="136"/>
    </location>
</feature>
<reference evidence="7 8" key="1">
    <citation type="journal article" date="2019" name="Int. J. Syst. Evol. Microbiol.">
        <title>The Global Catalogue of Microorganisms (GCM) 10K type strain sequencing project: providing services to taxonomists for standard genome sequencing and annotation.</title>
        <authorList>
            <consortium name="The Broad Institute Genomics Platform"/>
            <consortium name="The Broad Institute Genome Sequencing Center for Infectious Disease"/>
            <person name="Wu L."/>
            <person name="Ma J."/>
        </authorList>
    </citation>
    <scope>NUCLEOTIDE SEQUENCE [LARGE SCALE GENOMIC DNA]</scope>
    <source>
        <strain evidence="7 8">SYNS20</strain>
    </source>
</reference>
<dbReference type="Pfam" id="PF13426">
    <property type="entry name" value="PAS_9"/>
    <property type="match status" value="1"/>
</dbReference>
<feature type="domain" description="PAS" evidence="5">
    <location>
        <begin position="309"/>
        <end position="386"/>
    </location>
</feature>
<protein>
    <submittedName>
        <fullName evidence="7">PAS domain S-box protein</fullName>
    </submittedName>
</protein>
<dbReference type="PROSITE" id="PS50113">
    <property type="entry name" value="PAC"/>
    <property type="match status" value="1"/>
</dbReference>
<accession>A0ABD5TDP8</accession>
<sequence>MTDGPATDPGAAGEAPPTTVLVVVDDDADRGLLREWLAESDEFTPRVVDAGDLAAFEADFDVCLFDVEGVRTVADALAAHRESTVTYTPTLLYVPERYGDAEAVLARLGSTGDHVDDVIDAPVRRANLARRLRTLARARHFSTKLEHSRDRHRRLVRRLPDAVFVCSDGRVTYANPAAASLLGVESEAVRGREFVDLVPAVDRDSVGRALETAGADGRSEPVETVLQRTVVRNADGGAEPAEPAASDAASADASDTAPTDADSGEGSVSEPLIDPAGPVPVEMTAIDAGDGDVQVIAHDLRQRRERQERLALYRRAMDEATVGITIAEHSSDEEGLIYANEEFKRLSGLDDDELIGHNPRMLQTDETDPEPVARLRRAIELGEETSVVLLNKRSDGRKWYNALDISPIRGPDGEVTHYLGFQRDVTEWMSHQQRLSVLDRVLRHNIRNRLNVVLGYADRAERSIAAADRTDEPLAVDAEELRADIDRIREAATDILELSDSARRFREDVGADGDDDPVDAATIVVDVASALAAEADGADVLVSTPDDSATVAGATPLSLVVDELLSNALEHVDDPTVCLSLSIEGDEVVLRVADDGPGIPPDSRAPLDSGAETPTEHGQGVGLWLVRWTIDAVGGTVRYEDGADGGAVVTARFPIAEDEATAG</sequence>
<dbReference type="GeneID" id="81210565"/>
<dbReference type="Proteomes" id="UP001596443">
    <property type="component" value="Unassembled WGS sequence"/>
</dbReference>
<dbReference type="SUPFAM" id="SSF52172">
    <property type="entry name" value="CheY-like"/>
    <property type="match status" value="1"/>
</dbReference>
<dbReference type="Pfam" id="PF02518">
    <property type="entry name" value="HATPase_c"/>
    <property type="match status" value="1"/>
</dbReference>
<feature type="domain" description="PAS" evidence="5">
    <location>
        <begin position="168"/>
        <end position="217"/>
    </location>
</feature>
<feature type="domain" description="Histidine kinase" evidence="3">
    <location>
        <begin position="441"/>
        <end position="657"/>
    </location>
</feature>
<dbReference type="Gene3D" id="3.30.565.10">
    <property type="entry name" value="Histidine kinase-like ATPase, C-terminal domain"/>
    <property type="match status" value="1"/>
</dbReference>
<dbReference type="PRINTS" id="PR00344">
    <property type="entry name" value="BCTRLSENSOR"/>
</dbReference>
<dbReference type="CDD" id="cd00130">
    <property type="entry name" value="PAS"/>
    <property type="match status" value="2"/>
</dbReference>
<dbReference type="PROSITE" id="PS50109">
    <property type="entry name" value="HIS_KIN"/>
    <property type="match status" value="1"/>
</dbReference>
<dbReference type="PROSITE" id="PS50112">
    <property type="entry name" value="PAS"/>
    <property type="match status" value="2"/>
</dbReference>
<dbReference type="Gene3D" id="3.30.450.20">
    <property type="entry name" value="PAS domain"/>
    <property type="match status" value="2"/>
</dbReference>
<dbReference type="PROSITE" id="PS50110">
    <property type="entry name" value="RESPONSE_REGULATORY"/>
    <property type="match status" value="1"/>
</dbReference>
<evidence type="ECO:0000256" key="1">
    <source>
        <dbReference type="PROSITE-ProRule" id="PRU00169"/>
    </source>
</evidence>
<keyword evidence="8" id="KW-1185">Reference proteome</keyword>
<dbReference type="Pfam" id="PF08448">
    <property type="entry name" value="PAS_4"/>
    <property type="match status" value="1"/>
</dbReference>
<dbReference type="InterPro" id="IPR011006">
    <property type="entry name" value="CheY-like_superfamily"/>
</dbReference>
<feature type="region of interest" description="Disordered" evidence="2">
    <location>
        <begin position="234"/>
        <end position="284"/>
    </location>
</feature>